<name>A0A401LDC0_9FIRM</name>
<organism evidence="2 3">
    <name type="scientific">Anaerotignum faecicola</name>
    <dbReference type="NCBI Taxonomy" id="2358141"/>
    <lineage>
        <taxon>Bacteria</taxon>
        <taxon>Bacillati</taxon>
        <taxon>Bacillota</taxon>
        <taxon>Clostridia</taxon>
        <taxon>Lachnospirales</taxon>
        <taxon>Anaerotignaceae</taxon>
        <taxon>Anaerotignum</taxon>
    </lineage>
</organism>
<dbReference type="InterPro" id="IPR029432">
    <property type="entry name" value="Gp28/Gp37-like_dom"/>
</dbReference>
<reference evidence="2 3" key="1">
    <citation type="submission" date="2018-10" db="EMBL/GenBank/DDBJ databases">
        <title>Draft Genome Sequence of Anaerotignum sp. KCTC 15736.</title>
        <authorList>
            <person name="Choi S.H."/>
            <person name="Kim J.S."/>
            <person name="Kang S.W."/>
            <person name="Lee J.S."/>
            <person name="Park S.H."/>
        </authorList>
    </citation>
    <scope>NUCLEOTIDE SEQUENCE [LARGE SCALE GENOMIC DNA]</scope>
    <source>
        <strain evidence="2 3">KCTC 15736</strain>
    </source>
</reference>
<evidence type="ECO:0000313" key="3">
    <source>
        <dbReference type="Proteomes" id="UP000287361"/>
    </source>
</evidence>
<dbReference type="EMBL" id="BHVZ01000002">
    <property type="protein sequence ID" value="GCB29518.1"/>
    <property type="molecule type" value="Genomic_DNA"/>
</dbReference>
<keyword evidence="3" id="KW-1185">Reference proteome</keyword>
<proteinExistence type="predicted"/>
<evidence type="ECO:0000313" key="2">
    <source>
        <dbReference type="EMBL" id="GCB29518.1"/>
    </source>
</evidence>
<protein>
    <recommendedName>
        <fullName evidence="1">Gp28/Gp37-like domain-containing protein</fullName>
    </recommendedName>
</protein>
<gene>
    <name evidence="2" type="ORF">KGMB03357_11790</name>
</gene>
<dbReference type="Proteomes" id="UP000287361">
    <property type="component" value="Unassembled WGS sequence"/>
</dbReference>
<sequence length="333" mass="38429">MRVDIYSDFTLKDILQSYSSIQFSECIRDVGDIQLSFTDNEVYKNIKVTEDVLVVGNNAYLAENKHKTDSKDLRKYEITGRHITSVLSWRCVKGFEVPVGETYEDACIRLVQENFISPPDKKRTIPNFTFKRLGLSQKNTVKRIYEANDCLSILKFISKLGGFGFWLEYDIQEKKLVFCCVPVSDRSSTVIFGDKFNNISETDIYEETSDYKNVAYLYTEPTETEEESYTAYGETDAEGLLRREYVEKGSFVEDLLEGLKEKSKTTGAEFVILNSEQYQYNKDYFLGDTVLLTDTDSSLSLAKPIEKVTHFYEKTYEMEITYGDTIPTIFTKK</sequence>
<dbReference type="Pfam" id="PF14594">
    <property type="entry name" value="Sipho_Gp37"/>
    <property type="match status" value="1"/>
</dbReference>
<accession>A0A401LDC0</accession>
<comment type="caution">
    <text evidence="2">The sequence shown here is derived from an EMBL/GenBank/DDBJ whole genome shotgun (WGS) entry which is preliminary data.</text>
</comment>
<evidence type="ECO:0000259" key="1">
    <source>
        <dbReference type="Pfam" id="PF14594"/>
    </source>
</evidence>
<feature type="domain" description="Gp28/Gp37-like" evidence="1">
    <location>
        <begin position="8"/>
        <end position="323"/>
    </location>
</feature>
<dbReference type="AlphaFoldDB" id="A0A401LDC0"/>